<reference evidence="2" key="1">
    <citation type="submission" date="2019-03" db="EMBL/GenBank/DDBJ databases">
        <title>WGS assembly of Setaria viridis.</title>
        <authorList>
            <person name="Huang P."/>
            <person name="Jenkins J."/>
            <person name="Grimwood J."/>
            <person name="Barry K."/>
            <person name="Healey A."/>
            <person name="Mamidi S."/>
            <person name="Sreedasyam A."/>
            <person name="Shu S."/>
            <person name="Feldman M."/>
            <person name="Wu J."/>
            <person name="Yu Y."/>
            <person name="Chen C."/>
            <person name="Johnson J."/>
            <person name="Rokhsar D."/>
            <person name="Baxter I."/>
            <person name="Schmutz J."/>
            <person name="Brutnell T."/>
            <person name="Kellogg E."/>
        </authorList>
    </citation>
    <scope>NUCLEOTIDE SEQUENCE [LARGE SCALE GENOMIC DNA]</scope>
</reference>
<gene>
    <name evidence="2" type="ORF">SEVIR_7G036200v2</name>
</gene>
<evidence type="ECO:0000256" key="1">
    <source>
        <dbReference type="SAM" id="SignalP"/>
    </source>
</evidence>
<dbReference type="Gramene" id="TKW02828">
    <property type="protein sequence ID" value="TKW02828"/>
    <property type="gene ID" value="SEVIR_7G036200v2"/>
</dbReference>
<dbReference type="InterPro" id="IPR035506">
    <property type="entry name" value="Pollen_allergen/Os"/>
</dbReference>
<name>A0A4U6TK10_SETVI</name>
<keyword evidence="3" id="KW-1185">Reference proteome</keyword>
<dbReference type="AlphaFoldDB" id="A0A4U6TK10"/>
<dbReference type="EMBL" id="CM016558">
    <property type="protein sequence ID" value="TKW02828.1"/>
    <property type="molecule type" value="Genomic_DNA"/>
</dbReference>
<evidence type="ECO:0000313" key="3">
    <source>
        <dbReference type="Proteomes" id="UP000298652"/>
    </source>
</evidence>
<proteinExistence type="predicted"/>
<feature type="signal peptide" evidence="1">
    <location>
        <begin position="1"/>
        <end position="19"/>
    </location>
</feature>
<dbReference type="OMA" id="MAKIMIL"/>
<feature type="chain" id="PRO_5020554733" description="Pectinesterase inhibitor domain-containing protein" evidence="1">
    <location>
        <begin position="20"/>
        <end position="198"/>
    </location>
</feature>
<evidence type="ECO:0008006" key="4">
    <source>
        <dbReference type="Google" id="ProtNLM"/>
    </source>
</evidence>
<dbReference type="Gene3D" id="1.20.120.320">
    <property type="entry name" value="Group V grass pollen allergen"/>
    <property type="match status" value="2"/>
</dbReference>
<protein>
    <recommendedName>
        <fullName evidence="4">Pectinesterase inhibitor domain-containing protein</fullName>
    </recommendedName>
</protein>
<keyword evidence="1" id="KW-0732">Signal</keyword>
<evidence type="ECO:0000313" key="2">
    <source>
        <dbReference type="EMBL" id="TKW02828.1"/>
    </source>
</evidence>
<organism evidence="2 3">
    <name type="scientific">Setaria viridis</name>
    <name type="common">Green bristlegrass</name>
    <name type="synonym">Setaria italica subsp. viridis</name>
    <dbReference type="NCBI Taxonomy" id="4556"/>
    <lineage>
        <taxon>Eukaryota</taxon>
        <taxon>Viridiplantae</taxon>
        <taxon>Streptophyta</taxon>
        <taxon>Embryophyta</taxon>
        <taxon>Tracheophyta</taxon>
        <taxon>Spermatophyta</taxon>
        <taxon>Magnoliopsida</taxon>
        <taxon>Liliopsida</taxon>
        <taxon>Poales</taxon>
        <taxon>Poaceae</taxon>
        <taxon>PACMAD clade</taxon>
        <taxon>Panicoideae</taxon>
        <taxon>Panicodae</taxon>
        <taxon>Paniceae</taxon>
        <taxon>Cenchrinae</taxon>
        <taxon>Setaria</taxon>
    </lineage>
</organism>
<accession>A0A4U6TK10</accession>
<dbReference type="Proteomes" id="UP000298652">
    <property type="component" value="Chromosome 7"/>
</dbReference>
<sequence>MAKILLLSSILVAIAVAQAAVGPAQLFPATENLEARRAALAHLRIMETTFAKAKERGDEKKVADLILAFEIAAAMVIAAPPEKKLKVMVESFNSAVAPNPMDCPAVDKTYCEMHSKVGKAFGELEVRGEVLKNTMSIAFLTINKAYADGDDKKIAHVLAAYIKAADAVFAAAPAEKLKVMEKTFAAATASAARHPGAA</sequence>